<evidence type="ECO:0000313" key="2">
    <source>
        <dbReference type="Proteomes" id="UP000184363"/>
    </source>
</evidence>
<dbReference type="SUPFAM" id="SSF52096">
    <property type="entry name" value="ClpP/crotonase"/>
    <property type="match status" value="1"/>
</dbReference>
<dbReference type="CDD" id="cd06558">
    <property type="entry name" value="crotonase-like"/>
    <property type="match status" value="1"/>
</dbReference>
<dbReference type="InterPro" id="IPR029045">
    <property type="entry name" value="ClpP/crotonase-like_dom_sf"/>
</dbReference>
<dbReference type="RefSeq" id="WP_073455215.1">
    <property type="nucleotide sequence ID" value="NZ_CALGVN010000053.1"/>
</dbReference>
<dbReference type="STRING" id="1848.SAMN05443637_10257"/>
<reference evidence="1 2" key="1">
    <citation type="submission" date="2016-11" db="EMBL/GenBank/DDBJ databases">
        <authorList>
            <person name="Jaros S."/>
            <person name="Januszkiewicz K."/>
            <person name="Wedrychowicz H."/>
        </authorList>
    </citation>
    <scope>NUCLEOTIDE SEQUENCE [LARGE SCALE GENOMIC DNA]</scope>
    <source>
        <strain evidence="1 2">DSM 43832</strain>
    </source>
</reference>
<dbReference type="AlphaFoldDB" id="A0A1M6P5E0"/>
<evidence type="ECO:0000313" key="1">
    <source>
        <dbReference type="EMBL" id="SHK03175.1"/>
    </source>
</evidence>
<dbReference type="OrthoDB" id="9777711at2"/>
<dbReference type="PANTHER" id="PTHR43459:SF3">
    <property type="entry name" value="ENOYL-COA HYDRATASE ECHA15 (ENOYL HYDRASE) (UNSATURATED ACYL-COA HYDRATASE) (CROTONASE)-RELATED"/>
    <property type="match status" value="1"/>
</dbReference>
<dbReference type="PANTHER" id="PTHR43459">
    <property type="entry name" value="ENOYL-COA HYDRATASE"/>
    <property type="match status" value="1"/>
</dbReference>
<dbReference type="Proteomes" id="UP000184363">
    <property type="component" value="Unassembled WGS sequence"/>
</dbReference>
<protein>
    <submittedName>
        <fullName evidence="1">Enoyl-CoA hydratase</fullName>
    </submittedName>
</protein>
<accession>A0A1M6P5E0</accession>
<keyword evidence="2" id="KW-1185">Reference proteome</keyword>
<dbReference type="GO" id="GO:0003824">
    <property type="term" value="F:catalytic activity"/>
    <property type="evidence" value="ECO:0007669"/>
    <property type="project" value="UniProtKB-ARBA"/>
</dbReference>
<gene>
    <name evidence="1" type="ORF">SAMN05443637_10257</name>
</gene>
<dbReference type="Gene3D" id="3.90.226.10">
    <property type="entry name" value="2-enoyl-CoA Hydratase, Chain A, domain 1"/>
    <property type="match status" value="1"/>
</dbReference>
<dbReference type="Pfam" id="PF00378">
    <property type="entry name" value="ECH_1"/>
    <property type="match status" value="1"/>
</dbReference>
<dbReference type="EMBL" id="FRAP01000002">
    <property type="protein sequence ID" value="SHK03175.1"/>
    <property type="molecule type" value="Genomic_DNA"/>
</dbReference>
<organism evidence="1 2">
    <name type="scientific">Pseudonocardia thermophila</name>
    <dbReference type="NCBI Taxonomy" id="1848"/>
    <lineage>
        <taxon>Bacteria</taxon>
        <taxon>Bacillati</taxon>
        <taxon>Actinomycetota</taxon>
        <taxon>Actinomycetes</taxon>
        <taxon>Pseudonocardiales</taxon>
        <taxon>Pseudonocardiaceae</taxon>
        <taxon>Pseudonocardia</taxon>
    </lineage>
</organism>
<sequence>MQQFEDLTIEVGADGVATLTLNRPDRLNAVSPRMHQELVAVWPALERTPGVRSVVLTGAGRGFCAGGDMDMSQAAVDDPGYREQVVAEARAIVRAMVEFPIPVVAAVNGPAVGLGFSLALFSDVVLVADTAHVSDPHVSVGLVAADGGVLAWPLMTSLLTAKEYLLTGRRIPAARAVELGLANRVVPAAELLAEAHALAAEIAAQPRQAVRDTKRALNIHLGNAVAAVMDFAFAAESHSFSEPDVAATIARFAEKAGRSR</sequence>
<name>A0A1M6P5E0_PSETH</name>
<proteinExistence type="predicted"/>
<dbReference type="InterPro" id="IPR001753">
    <property type="entry name" value="Enoyl-CoA_hydra/iso"/>
</dbReference>